<dbReference type="Proteomes" id="UP000183945">
    <property type="component" value="Unassembled WGS sequence"/>
</dbReference>
<evidence type="ECO:0000313" key="4">
    <source>
        <dbReference type="EMBL" id="SHG72928.1"/>
    </source>
</evidence>
<name>A0A1M5M6P8_SALEC</name>
<dbReference type="GO" id="GO:0016787">
    <property type="term" value="F:hydrolase activity"/>
    <property type="evidence" value="ECO:0007669"/>
    <property type="project" value="UniProtKB-KW"/>
</dbReference>
<dbReference type="InterPro" id="IPR050565">
    <property type="entry name" value="LYPA1-2/EST-like"/>
</dbReference>
<dbReference type="AlphaFoldDB" id="A0A1M5M6P8"/>
<comment type="similarity">
    <text evidence="1">Belongs to the AB hydrolase superfamily. AB hydrolase 2 family.</text>
</comment>
<dbReference type="EMBL" id="FQVT01000025">
    <property type="protein sequence ID" value="SHG72928.1"/>
    <property type="molecule type" value="Genomic_DNA"/>
</dbReference>
<evidence type="ECO:0000256" key="2">
    <source>
        <dbReference type="ARBA" id="ARBA00022801"/>
    </source>
</evidence>
<dbReference type="InterPro" id="IPR029058">
    <property type="entry name" value="AB_hydrolase_fold"/>
</dbReference>
<dbReference type="OrthoDB" id="9795555at2"/>
<keyword evidence="2" id="KW-0378">Hydrolase</keyword>
<dbReference type="SUPFAM" id="SSF53474">
    <property type="entry name" value="alpha/beta-Hydrolases"/>
    <property type="match status" value="1"/>
</dbReference>
<dbReference type="RefSeq" id="WP_072881902.1">
    <property type="nucleotide sequence ID" value="NZ_FQVT01000025.1"/>
</dbReference>
<keyword evidence="5" id="KW-1185">Reference proteome</keyword>
<proteinExistence type="inferred from homology"/>
<dbReference type="PANTHER" id="PTHR10655:SF17">
    <property type="entry name" value="LYSOPHOSPHOLIPASE-LIKE PROTEIN 1"/>
    <property type="match status" value="1"/>
</dbReference>
<protein>
    <submittedName>
        <fullName evidence="4">Phospholipase/carboxylesterase</fullName>
    </submittedName>
</protein>
<sequence>MNTKELSLHHLVRAPKKQSEKTPLLIMLHGYGSDENDLFSFANDLPDELFVISVKAPYAMQPYGNAWYAIHWDNEEGKFSDDEQAKESREKIVAFIDEAIQVYNLDADNVTLLGFSQGSILSYSVALSYPEKVKNIIALSGYVNPGILKADFQKKDFSHLAFYCSHGSVDQVIPVEWARKTKPFLDELNIENTYSEFPVGHGVAPQNFSEVQTWLKKRL</sequence>
<accession>A0A1M5M6P8</accession>
<evidence type="ECO:0000313" key="5">
    <source>
        <dbReference type="Proteomes" id="UP000183945"/>
    </source>
</evidence>
<reference evidence="5" key="1">
    <citation type="submission" date="2016-11" db="EMBL/GenBank/DDBJ databases">
        <authorList>
            <person name="Varghese N."/>
            <person name="Submissions S."/>
        </authorList>
    </citation>
    <scope>NUCLEOTIDE SEQUENCE [LARGE SCALE GENOMIC DNA]</scope>
    <source>
        <strain evidence="5">DSM 24579</strain>
    </source>
</reference>
<evidence type="ECO:0000256" key="1">
    <source>
        <dbReference type="ARBA" id="ARBA00006499"/>
    </source>
</evidence>
<dbReference type="PANTHER" id="PTHR10655">
    <property type="entry name" value="LYSOPHOSPHOLIPASE-RELATED"/>
    <property type="match status" value="1"/>
</dbReference>
<dbReference type="Gene3D" id="3.40.50.1820">
    <property type="entry name" value="alpha/beta hydrolase"/>
    <property type="match status" value="1"/>
</dbReference>
<dbReference type="Pfam" id="PF02230">
    <property type="entry name" value="Abhydrolase_2"/>
    <property type="match status" value="1"/>
</dbReference>
<feature type="domain" description="Phospholipase/carboxylesterase/thioesterase" evidence="3">
    <location>
        <begin position="16"/>
        <end position="217"/>
    </location>
</feature>
<organism evidence="4 5">
    <name type="scientific">Salegentibacter echinorum</name>
    <dbReference type="NCBI Taxonomy" id="1073325"/>
    <lineage>
        <taxon>Bacteria</taxon>
        <taxon>Pseudomonadati</taxon>
        <taxon>Bacteroidota</taxon>
        <taxon>Flavobacteriia</taxon>
        <taxon>Flavobacteriales</taxon>
        <taxon>Flavobacteriaceae</taxon>
        <taxon>Salegentibacter</taxon>
    </lineage>
</organism>
<gene>
    <name evidence="4" type="ORF">SAMN05444483_12510</name>
</gene>
<evidence type="ECO:0000259" key="3">
    <source>
        <dbReference type="Pfam" id="PF02230"/>
    </source>
</evidence>
<dbReference type="STRING" id="1073325.SAMN05444483_12510"/>
<dbReference type="InterPro" id="IPR003140">
    <property type="entry name" value="PLipase/COase/thioEstase"/>
</dbReference>